<dbReference type="InterPro" id="IPR001173">
    <property type="entry name" value="Glyco_trans_2-like"/>
</dbReference>
<evidence type="ECO:0000259" key="9">
    <source>
        <dbReference type="Pfam" id="PF13632"/>
    </source>
</evidence>
<evidence type="ECO:0000256" key="6">
    <source>
        <dbReference type="ARBA" id="ARBA00023136"/>
    </source>
</evidence>
<accession>A0A5C8ZGT5</accession>
<dbReference type="AlphaFoldDB" id="A0A5C8ZGT5"/>
<keyword evidence="6 8" id="KW-0472">Membrane</keyword>
<feature type="transmembrane region" description="Helical" evidence="8">
    <location>
        <begin position="517"/>
        <end position="536"/>
    </location>
</feature>
<comment type="caution">
    <text evidence="10">The sequence shown here is derived from an EMBL/GenBank/DDBJ whole genome shotgun (WGS) entry which is preliminary data.</text>
</comment>
<dbReference type="EMBL" id="VKAC01000005">
    <property type="protein sequence ID" value="TXR56293.1"/>
    <property type="molecule type" value="Genomic_DNA"/>
</dbReference>
<feature type="transmembrane region" description="Helical" evidence="8">
    <location>
        <begin position="381"/>
        <end position="401"/>
    </location>
</feature>
<dbReference type="SUPFAM" id="SSF53448">
    <property type="entry name" value="Nucleotide-diphospho-sugar transferases"/>
    <property type="match status" value="1"/>
</dbReference>
<feature type="transmembrane region" description="Helical" evidence="8">
    <location>
        <begin position="348"/>
        <end position="369"/>
    </location>
</feature>
<dbReference type="OrthoDB" id="9806824at2"/>
<dbReference type="PANTHER" id="PTHR43867">
    <property type="entry name" value="CELLULOSE SYNTHASE CATALYTIC SUBUNIT A [UDP-FORMING]"/>
    <property type="match status" value="1"/>
</dbReference>
<feature type="transmembrane region" description="Helical" evidence="8">
    <location>
        <begin position="446"/>
        <end position="469"/>
    </location>
</feature>
<gene>
    <name evidence="10" type="ORF">FMM08_09220</name>
</gene>
<feature type="transmembrane region" description="Helical" evidence="8">
    <location>
        <begin position="75"/>
        <end position="92"/>
    </location>
</feature>
<comment type="subcellular location">
    <subcellularLocation>
        <location evidence="1">Membrane</location>
        <topology evidence="1">Multi-pass membrane protein</topology>
    </subcellularLocation>
</comment>
<dbReference type="Pfam" id="PF13632">
    <property type="entry name" value="Glyco_trans_2_3"/>
    <property type="match status" value="1"/>
</dbReference>
<name>A0A5C8ZGT5_9ACTN</name>
<evidence type="ECO:0000256" key="2">
    <source>
        <dbReference type="ARBA" id="ARBA00022676"/>
    </source>
</evidence>
<proteinExistence type="predicted"/>
<reference evidence="10 11" key="1">
    <citation type="submission" date="2019-07" db="EMBL/GenBank/DDBJ databases">
        <title>Quadrisphaera sp. strain DD2A genome sequencing and assembly.</title>
        <authorList>
            <person name="Kim I."/>
        </authorList>
    </citation>
    <scope>NUCLEOTIDE SEQUENCE [LARGE SCALE GENOMIC DNA]</scope>
    <source>
        <strain evidence="10 11">DD2A</strain>
    </source>
</reference>
<dbReference type="InterPro" id="IPR029044">
    <property type="entry name" value="Nucleotide-diphossugar_trans"/>
</dbReference>
<dbReference type="Proteomes" id="UP000321234">
    <property type="component" value="Unassembled WGS sequence"/>
</dbReference>
<evidence type="ECO:0000256" key="3">
    <source>
        <dbReference type="ARBA" id="ARBA00022679"/>
    </source>
</evidence>
<evidence type="ECO:0000256" key="7">
    <source>
        <dbReference type="SAM" id="MobiDB-lite"/>
    </source>
</evidence>
<feature type="region of interest" description="Disordered" evidence="7">
    <location>
        <begin position="1"/>
        <end position="32"/>
    </location>
</feature>
<feature type="transmembrane region" description="Helical" evidence="8">
    <location>
        <begin position="490"/>
        <end position="511"/>
    </location>
</feature>
<dbReference type="GO" id="GO:0016758">
    <property type="term" value="F:hexosyltransferase activity"/>
    <property type="evidence" value="ECO:0007669"/>
    <property type="project" value="TreeGrafter"/>
</dbReference>
<dbReference type="InterPro" id="IPR050321">
    <property type="entry name" value="Glycosyltr_2/OpgH_subfam"/>
</dbReference>
<keyword evidence="2" id="KW-0328">Glycosyltransferase</keyword>
<dbReference type="RefSeq" id="WP_147926086.1">
    <property type="nucleotide sequence ID" value="NZ_VKAC01000005.1"/>
</dbReference>
<evidence type="ECO:0000313" key="10">
    <source>
        <dbReference type="EMBL" id="TXR56293.1"/>
    </source>
</evidence>
<evidence type="ECO:0000256" key="1">
    <source>
        <dbReference type="ARBA" id="ARBA00004141"/>
    </source>
</evidence>
<keyword evidence="3 10" id="KW-0808">Transferase</keyword>
<keyword evidence="11" id="KW-1185">Reference proteome</keyword>
<dbReference type="CDD" id="cd06421">
    <property type="entry name" value="CESA_CelA_like"/>
    <property type="match status" value="1"/>
</dbReference>
<dbReference type="GO" id="GO:0005886">
    <property type="term" value="C:plasma membrane"/>
    <property type="evidence" value="ECO:0007669"/>
    <property type="project" value="TreeGrafter"/>
</dbReference>
<organism evidence="10 11">
    <name type="scientific">Quadrisphaera setariae</name>
    <dbReference type="NCBI Taxonomy" id="2593304"/>
    <lineage>
        <taxon>Bacteria</taxon>
        <taxon>Bacillati</taxon>
        <taxon>Actinomycetota</taxon>
        <taxon>Actinomycetes</taxon>
        <taxon>Kineosporiales</taxon>
        <taxon>Kineosporiaceae</taxon>
        <taxon>Quadrisphaera</taxon>
    </lineage>
</organism>
<feature type="transmembrane region" description="Helical" evidence="8">
    <location>
        <begin position="42"/>
        <end position="63"/>
    </location>
</feature>
<protein>
    <submittedName>
        <fullName evidence="10">Glycosyltransferase</fullName>
    </submittedName>
</protein>
<feature type="domain" description="Glycosyltransferase 2-like" evidence="9">
    <location>
        <begin position="213"/>
        <end position="395"/>
    </location>
</feature>
<dbReference type="PANTHER" id="PTHR43867:SF2">
    <property type="entry name" value="CELLULOSE SYNTHASE CATALYTIC SUBUNIT A [UDP-FORMING]"/>
    <property type="match status" value="1"/>
</dbReference>
<keyword evidence="5 8" id="KW-1133">Transmembrane helix</keyword>
<evidence type="ECO:0000256" key="5">
    <source>
        <dbReference type="ARBA" id="ARBA00022989"/>
    </source>
</evidence>
<sequence>MSATDVGRARPAAPRDPAPAAPEGQSLRLPPSSVPMQPHDRVFWALSTTLGAALLAVFAHFWFDGARVVGGTGSWLGLATFAVLTAVVWHRIAMDALAHVLSASISRDAPPPPPEAGLSVAFITTYVPGSEPLDMLERTLRAMLAADYPHETWVLDEGDDPEARTLCRRLGVHHFSRKGVAEWNTHEGTFAARTKGGNHNAWYVAHGHAYDVVAQIDTDFVVRRDFLTATLGHFRDPEVAWVVTPQVYGNDHVNLVAAGAAQQQFSFYGPVLRGLSGRGSALMLGANHVVRVSALESVGWYEGHLTEDLATGIKLHAAGWKSRYVPEPLAVGEGPTTWQAYFKQQFRWAYGCYAILFRVTPRLLTRLGWERGLLYLWLQLNYFSGVAFMAGGALIAAYFLTGRSPGQLPLLPLAAAYAPYLVWRQLHWFAMQRYNVRPREESGWLWAGRVVGTVVQPLYAVAMVGSVLGRHLTFHVTPKGDHTATITPVGVYRTHLYLALGMITAITIGLLEGRTAWAMLAWAVFTTLAMLAILIAEAPARTRLALRVAVAQWATALRATASAVPALGRTRLLAGAGGAAAREALVIDLRESVAPALHSSVKAVRAVAEAERVLQLEHAQREAEVRAGDR</sequence>
<dbReference type="Gene3D" id="3.90.550.10">
    <property type="entry name" value="Spore Coat Polysaccharide Biosynthesis Protein SpsA, Chain A"/>
    <property type="match status" value="1"/>
</dbReference>
<feature type="transmembrane region" description="Helical" evidence="8">
    <location>
        <begin position="408"/>
        <end position="426"/>
    </location>
</feature>
<evidence type="ECO:0000313" key="11">
    <source>
        <dbReference type="Proteomes" id="UP000321234"/>
    </source>
</evidence>
<evidence type="ECO:0000256" key="8">
    <source>
        <dbReference type="SAM" id="Phobius"/>
    </source>
</evidence>
<evidence type="ECO:0000256" key="4">
    <source>
        <dbReference type="ARBA" id="ARBA00022692"/>
    </source>
</evidence>
<keyword evidence="4 8" id="KW-0812">Transmembrane</keyword>